<proteinExistence type="predicted"/>
<dbReference type="SUPFAM" id="SSF54593">
    <property type="entry name" value="Glyoxalase/Bleomycin resistance protein/Dihydroxybiphenyl dioxygenase"/>
    <property type="match status" value="1"/>
</dbReference>
<dbReference type="Proteomes" id="UP001310022">
    <property type="component" value="Unassembled WGS sequence"/>
</dbReference>
<evidence type="ECO:0000313" key="2">
    <source>
        <dbReference type="EMBL" id="GJM62979.1"/>
    </source>
</evidence>
<dbReference type="PROSITE" id="PS51819">
    <property type="entry name" value="VOC"/>
    <property type="match status" value="1"/>
</dbReference>
<accession>A0AAN5AL81</accession>
<dbReference type="InterPro" id="IPR029068">
    <property type="entry name" value="Glyas_Bleomycin-R_OHBP_Dase"/>
</dbReference>
<dbReference type="EMBL" id="BQKE01000002">
    <property type="protein sequence ID" value="GJM62979.1"/>
    <property type="molecule type" value="Genomic_DNA"/>
</dbReference>
<organism evidence="2 3">
    <name type="scientific">Persicobacter diffluens</name>
    <dbReference type="NCBI Taxonomy" id="981"/>
    <lineage>
        <taxon>Bacteria</taxon>
        <taxon>Pseudomonadati</taxon>
        <taxon>Bacteroidota</taxon>
        <taxon>Cytophagia</taxon>
        <taxon>Cytophagales</taxon>
        <taxon>Persicobacteraceae</taxon>
        <taxon>Persicobacter</taxon>
    </lineage>
</organism>
<comment type="caution">
    <text evidence="2">The sequence shown here is derived from an EMBL/GenBank/DDBJ whole genome shotgun (WGS) entry which is preliminary data.</text>
</comment>
<reference evidence="2 3" key="1">
    <citation type="submission" date="2021-12" db="EMBL/GenBank/DDBJ databases">
        <title>Genome sequencing of bacteria with rrn-lacking chromosome and rrn-plasmid.</title>
        <authorList>
            <person name="Anda M."/>
            <person name="Iwasaki W."/>
        </authorList>
    </citation>
    <scope>NUCLEOTIDE SEQUENCE [LARGE SCALE GENOMIC DNA]</scope>
    <source>
        <strain evidence="2 3">NBRC 15940</strain>
    </source>
</reference>
<evidence type="ECO:0000313" key="3">
    <source>
        <dbReference type="Proteomes" id="UP001310022"/>
    </source>
</evidence>
<name>A0AAN5AL81_9BACT</name>
<protein>
    <recommendedName>
        <fullName evidence="1">VOC domain-containing protein</fullName>
    </recommendedName>
</protein>
<dbReference type="Gene3D" id="3.10.180.10">
    <property type="entry name" value="2,3-Dihydroxybiphenyl 1,2-Dioxygenase, domain 1"/>
    <property type="match status" value="1"/>
</dbReference>
<sequence>MNLNQVTIPSLDLNQSIPFYEKLGLKLIVRSLPHYARFECPVGNATFSIHQVNELPQGEGIYVYFECEDLDARVAEIKQKGIRFDEEPTDQIWLWREARLKDLDGNQIILFYGGENRLNPPWRIGGKAMDSSH</sequence>
<dbReference type="Pfam" id="PF00903">
    <property type="entry name" value="Glyoxalase"/>
    <property type="match status" value="1"/>
</dbReference>
<dbReference type="InterPro" id="IPR004360">
    <property type="entry name" value="Glyas_Fos-R_dOase_dom"/>
</dbReference>
<feature type="domain" description="VOC" evidence="1">
    <location>
        <begin position="2"/>
        <end position="113"/>
    </location>
</feature>
<dbReference type="InterPro" id="IPR037523">
    <property type="entry name" value="VOC_core"/>
</dbReference>
<dbReference type="AlphaFoldDB" id="A0AAN5AL81"/>
<gene>
    <name evidence="2" type="ORF">PEDI_35310</name>
</gene>
<dbReference type="RefSeq" id="WP_338238201.1">
    <property type="nucleotide sequence ID" value="NZ_BQKE01000002.1"/>
</dbReference>
<evidence type="ECO:0000259" key="1">
    <source>
        <dbReference type="PROSITE" id="PS51819"/>
    </source>
</evidence>
<keyword evidence="3" id="KW-1185">Reference proteome</keyword>